<keyword evidence="1" id="KW-0812">Transmembrane</keyword>
<evidence type="ECO:0000313" key="2">
    <source>
        <dbReference type="EMBL" id="GGI87939.1"/>
    </source>
</evidence>
<evidence type="ECO:0000313" key="5">
    <source>
        <dbReference type="Proteomes" id="UP000652720"/>
    </source>
</evidence>
<organism evidence="2 5">
    <name type="scientific">Deinococcus wulumuqiensis</name>
    <dbReference type="NCBI Taxonomy" id="980427"/>
    <lineage>
        <taxon>Bacteria</taxon>
        <taxon>Thermotogati</taxon>
        <taxon>Deinococcota</taxon>
        <taxon>Deinococci</taxon>
        <taxon>Deinococcales</taxon>
        <taxon>Deinococcaceae</taxon>
        <taxon>Deinococcus</taxon>
    </lineage>
</organism>
<dbReference type="AlphaFoldDB" id="A0AAV4K6N8"/>
<keyword evidence="1" id="KW-0472">Membrane</keyword>
<reference evidence="4" key="3">
    <citation type="journal article" date="2019" name="Int. J. Syst. Evol. Microbiol.">
        <title>The Global Catalogue of Microorganisms (GCM) 10K type strain sequencing project: providing services to taxonomists for standard genome sequencing and annotation.</title>
        <authorList>
            <consortium name="The Broad Institute Genomics Platform"/>
            <consortium name="The Broad Institute Genome Sequencing Center for Infectious Disease"/>
            <person name="Wu L."/>
            <person name="Ma J."/>
        </authorList>
    </citation>
    <scope>NUCLEOTIDE SEQUENCE [LARGE SCALE GENOMIC DNA]</scope>
    <source>
        <strain evidence="4">CGMCC 1.8884</strain>
    </source>
</reference>
<dbReference type="GeneID" id="59166883"/>
<proteinExistence type="predicted"/>
<evidence type="ECO:0000313" key="4">
    <source>
        <dbReference type="Proteomes" id="UP000630135"/>
    </source>
</evidence>
<comment type="caution">
    <text evidence="2">The sequence shown here is derived from an EMBL/GenBank/DDBJ whole genome shotgun (WGS) entry which is preliminary data.</text>
</comment>
<reference evidence="2" key="2">
    <citation type="journal article" date="2014" name="Int. J. Syst. Evol. Microbiol.">
        <title>Complete genome sequence of Corynebacterium casei LMG S-19264T (=DSM 44701T), isolated from a smear-ripened cheese.</title>
        <authorList>
            <consortium name="US DOE Joint Genome Institute (JGI-PGF)"/>
            <person name="Walter F."/>
            <person name="Albersmeier A."/>
            <person name="Kalinowski J."/>
            <person name="Ruckert C."/>
        </authorList>
    </citation>
    <scope>NUCLEOTIDE SEQUENCE</scope>
    <source>
        <strain evidence="2">CGMCC 1.8885</strain>
    </source>
</reference>
<evidence type="ECO:0000256" key="1">
    <source>
        <dbReference type="SAM" id="Phobius"/>
    </source>
</evidence>
<reference evidence="2" key="4">
    <citation type="submission" date="2023-08" db="EMBL/GenBank/DDBJ databases">
        <authorList>
            <person name="Sun Q."/>
            <person name="Zhou Y."/>
        </authorList>
    </citation>
    <scope>NUCLEOTIDE SEQUENCE</scope>
    <source>
        <strain evidence="3">CGMCC 1.8884</strain>
        <strain evidence="2">CGMCC 1.8885</strain>
    </source>
</reference>
<dbReference type="EMBL" id="BMMA01000024">
    <property type="protein sequence ID" value="GGI87939.1"/>
    <property type="molecule type" value="Genomic_DNA"/>
</dbReference>
<accession>A0AAV4K6N8</accession>
<protein>
    <submittedName>
        <fullName evidence="2">Uncharacterized protein</fullName>
    </submittedName>
</protein>
<dbReference type="EMBL" id="BMLZ01000024">
    <property type="protein sequence ID" value="GGP30301.1"/>
    <property type="molecule type" value="Genomic_DNA"/>
</dbReference>
<dbReference type="Proteomes" id="UP000652720">
    <property type="component" value="Unassembled WGS sequence"/>
</dbReference>
<name>A0AAV4K6N8_9DEIO</name>
<evidence type="ECO:0000313" key="3">
    <source>
        <dbReference type="EMBL" id="GGP30301.1"/>
    </source>
</evidence>
<dbReference type="RefSeq" id="WP_017870644.1">
    <property type="nucleotide sequence ID" value="NZ_BMLZ01000024.1"/>
</dbReference>
<gene>
    <name evidence="3" type="ORF">GCM10008021_19520</name>
    <name evidence="2" type="ORF">GCM10010914_22940</name>
</gene>
<reference evidence="3" key="1">
    <citation type="journal article" date="2014" name="Int. J. Syst. Evol. Microbiol.">
        <title>Complete genome of a new Firmicutes species belonging to the dominant human colonic microbiota ('Ruminococcus bicirculans') reveals two chromosomes and a selective capacity to utilize plant glucans.</title>
        <authorList>
            <consortium name="NISC Comparative Sequencing Program"/>
            <person name="Wegmann U."/>
            <person name="Louis P."/>
            <person name="Goesmann A."/>
            <person name="Henrissat B."/>
            <person name="Duncan S.H."/>
            <person name="Flint H.J."/>
        </authorList>
    </citation>
    <scope>NUCLEOTIDE SEQUENCE</scope>
    <source>
        <strain evidence="3">CGMCC 1.8884</strain>
    </source>
</reference>
<dbReference type="Proteomes" id="UP000630135">
    <property type="component" value="Unassembled WGS sequence"/>
</dbReference>
<keyword evidence="1" id="KW-1133">Transmembrane helix</keyword>
<feature type="transmembrane region" description="Helical" evidence="1">
    <location>
        <begin position="40"/>
        <end position="58"/>
    </location>
</feature>
<sequence>MSLMTEPSPTADPELPRALREFWAMCVETAGLIAQGVTPAVLGVWATLLLGLAINLLAR</sequence>
<keyword evidence="4" id="KW-1185">Reference proteome</keyword>